<keyword evidence="4" id="KW-1185">Reference proteome</keyword>
<comment type="caution">
    <text evidence="3">The sequence shown here is derived from an EMBL/GenBank/DDBJ whole genome shotgun (WGS) entry which is preliminary data.</text>
</comment>
<proteinExistence type="predicted"/>
<dbReference type="SUPFAM" id="SSF46565">
    <property type="entry name" value="Chaperone J-domain"/>
    <property type="match status" value="1"/>
</dbReference>
<protein>
    <recommendedName>
        <fullName evidence="2">J domain-containing protein</fullName>
    </recommendedName>
</protein>
<dbReference type="EMBL" id="SOHM01000001">
    <property type="protein sequence ID" value="TFD95472.1"/>
    <property type="molecule type" value="Genomic_DNA"/>
</dbReference>
<sequence length="101" mass="10572">MSDRTMTPAEAAAILEVAVDAELEQVERAFRFQAQRSHPDRLTAASPAELAAAAARFDRITQARAVLREAEAERMRRVPGSSAYPPGAAGRGAGPGTAAGP</sequence>
<dbReference type="Proteomes" id="UP000298468">
    <property type="component" value="Unassembled WGS sequence"/>
</dbReference>
<dbReference type="CDD" id="cd06257">
    <property type="entry name" value="DnaJ"/>
    <property type="match status" value="1"/>
</dbReference>
<feature type="non-terminal residue" evidence="3">
    <location>
        <position position="101"/>
    </location>
</feature>
<organism evidence="3 4">
    <name type="scientific">Cryobacterium lactosi</name>
    <dbReference type="NCBI Taxonomy" id="1259202"/>
    <lineage>
        <taxon>Bacteria</taxon>
        <taxon>Bacillati</taxon>
        <taxon>Actinomycetota</taxon>
        <taxon>Actinomycetes</taxon>
        <taxon>Micrococcales</taxon>
        <taxon>Microbacteriaceae</taxon>
        <taxon>Cryobacterium</taxon>
    </lineage>
</organism>
<dbReference type="RefSeq" id="WP_166793102.1">
    <property type="nucleotide sequence ID" value="NZ_SOHM01000001.1"/>
</dbReference>
<dbReference type="PROSITE" id="PS50076">
    <property type="entry name" value="DNAJ_2"/>
    <property type="match status" value="1"/>
</dbReference>
<dbReference type="InterPro" id="IPR036869">
    <property type="entry name" value="J_dom_sf"/>
</dbReference>
<evidence type="ECO:0000313" key="4">
    <source>
        <dbReference type="Proteomes" id="UP000298468"/>
    </source>
</evidence>
<evidence type="ECO:0000313" key="3">
    <source>
        <dbReference type="EMBL" id="TFD95472.1"/>
    </source>
</evidence>
<evidence type="ECO:0000256" key="1">
    <source>
        <dbReference type="SAM" id="MobiDB-lite"/>
    </source>
</evidence>
<feature type="compositionally biased region" description="Low complexity" evidence="1">
    <location>
        <begin position="79"/>
        <end position="88"/>
    </location>
</feature>
<name>A0A4R9BZF2_9MICO</name>
<feature type="domain" description="J" evidence="2">
    <location>
        <begin position="10"/>
        <end position="72"/>
    </location>
</feature>
<feature type="compositionally biased region" description="Gly residues" evidence="1">
    <location>
        <begin position="89"/>
        <end position="101"/>
    </location>
</feature>
<dbReference type="Gene3D" id="1.10.287.110">
    <property type="entry name" value="DnaJ domain"/>
    <property type="match status" value="1"/>
</dbReference>
<reference evidence="3 4" key="1">
    <citation type="submission" date="2019-03" db="EMBL/GenBank/DDBJ databases">
        <title>Genomics of glacier-inhabiting Cryobacterium strains.</title>
        <authorList>
            <person name="Liu Q."/>
            <person name="Xin Y.-H."/>
        </authorList>
    </citation>
    <scope>NUCLEOTIDE SEQUENCE [LARGE SCALE GENOMIC DNA]</scope>
    <source>
        <strain evidence="3 4">Sr59</strain>
    </source>
</reference>
<feature type="region of interest" description="Disordered" evidence="1">
    <location>
        <begin position="71"/>
        <end position="101"/>
    </location>
</feature>
<dbReference type="AlphaFoldDB" id="A0A4R9BZF2"/>
<gene>
    <name evidence="3" type="ORF">E3T61_00005</name>
</gene>
<dbReference type="Pfam" id="PF00226">
    <property type="entry name" value="DnaJ"/>
    <property type="match status" value="1"/>
</dbReference>
<dbReference type="InterPro" id="IPR001623">
    <property type="entry name" value="DnaJ_domain"/>
</dbReference>
<accession>A0A4R9BZF2</accession>
<evidence type="ECO:0000259" key="2">
    <source>
        <dbReference type="PROSITE" id="PS50076"/>
    </source>
</evidence>
<dbReference type="SMART" id="SM00271">
    <property type="entry name" value="DnaJ"/>
    <property type="match status" value="1"/>
</dbReference>